<dbReference type="GO" id="GO:0005739">
    <property type="term" value="C:mitochondrion"/>
    <property type="evidence" value="ECO:0007669"/>
    <property type="project" value="UniProtKB-SubCell"/>
</dbReference>
<evidence type="ECO:0000256" key="1">
    <source>
        <dbReference type="ARBA" id="ARBA00004173"/>
    </source>
</evidence>
<dbReference type="PANTHER" id="PTHR28554:SF1">
    <property type="entry name" value="LARGE RIBOSOMAL SUBUNIT PROTEIN ML45"/>
    <property type="match status" value="1"/>
</dbReference>
<evidence type="ECO:0000256" key="7">
    <source>
        <dbReference type="ARBA" id="ARBA00039448"/>
    </source>
</evidence>
<feature type="region of interest" description="Disordered" evidence="9">
    <location>
        <begin position="293"/>
        <end position="330"/>
    </location>
</feature>
<proteinExistence type="inferred from homology"/>
<evidence type="ECO:0000256" key="6">
    <source>
        <dbReference type="ARBA" id="ARBA00038073"/>
    </source>
</evidence>
<name>A0A9Q0M325_BLOTA</name>
<evidence type="ECO:0000256" key="2">
    <source>
        <dbReference type="ARBA" id="ARBA00022946"/>
    </source>
</evidence>
<sequence>MLLPKLLRSQFTSIRCFQTSACLEARGIKPWNVGLEGQYRQARAKKLLKVELPDFEKMRSDNKLTPEEYVSKLKEKGIAPPRQYKEKPVAICSMQGVLDPYIPPEGDGKYSVLSKQGVAQKATRVKQKGTSMLALRKIKSYEDDFDVPVFAEDALKIYIKAHELLASNAKEELLEYVTEFAYPLMTFQTERKTIRWTFIKTNEIPEVIQMRTQHLIEKENMFAQITVRLNTRQILAIYDRFGHLMSGSEAVVKDVLEYVVFEKNLSDYNGKWRIHSKIIPDWLPEKEPIYSTFIRDSEPEPPTEEELRFEKEGIVSDEKKSDDTKVKETN</sequence>
<dbReference type="GO" id="GO:1990904">
    <property type="term" value="C:ribonucleoprotein complex"/>
    <property type="evidence" value="ECO:0007669"/>
    <property type="project" value="UniProtKB-KW"/>
</dbReference>
<dbReference type="Pfam" id="PF04280">
    <property type="entry name" value="Tim44"/>
    <property type="match status" value="1"/>
</dbReference>
<evidence type="ECO:0000256" key="4">
    <source>
        <dbReference type="ARBA" id="ARBA00023128"/>
    </source>
</evidence>
<evidence type="ECO:0000313" key="11">
    <source>
        <dbReference type="EMBL" id="KAJ6218356.1"/>
    </source>
</evidence>
<dbReference type="InterPro" id="IPR007379">
    <property type="entry name" value="Tim44-like_dom"/>
</dbReference>
<dbReference type="SUPFAM" id="SSF54427">
    <property type="entry name" value="NTF2-like"/>
    <property type="match status" value="1"/>
</dbReference>
<keyword evidence="4" id="KW-0496">Mitochondrion</keyword>
<comment type="caution">
    <text evidence="11">The sequence shown here is derived from an EMBL/GenBank/DDBJ whole genome shotgun (WGS) entry which is preliminary data.</text>
</comment>
<dbReference type="EMBL" id="JAPWDV010000003">
    <property type="protein sequence ID" value="KAJ6218356.1"/>
    <property type="molecule type" value="Genomic_DNA"/>
</dbReference>
<evidence type="ECO:0000256" key="5">
    <source>
        <dbReference type="ARBA" id="ARBA00023274"/>
    </source>
</evidence>
<accession>A0A9Q0M325</accession>
<dbReference type="OrthoDB" id="19619at2759"/>
<evidence type="ECO:0000256" key="8">
    <source>
        <dbReference type="ARBA" id="ARBA00043031"/>
    </source>
</evidence>
<dbReference type="AlphaFoldDB" id="A0A9Q0M325"/>
<dbReference type="GO" id="GO:0005840">
    <property type="term" value="C:ribosome"/>
    <property type="evidence" value="ECO:0007669"/>
    <property type="project" value="UniProtKB-KW"/>
</dbReference>
<feature type="domain" description="Tim44-like" evidence="10">
    <location>
        <begin position="131"/>
        <end position="279"/>
    </location>
</feature>
<dbReference type="SMART" id="SM00978">
    <property type="entry name" value="Tim44"/>
    <property type="match status" value="1"/>
</dbReference>
<dbReference type="InterPro" id="IPR032710">
    <property type="entry name" value="NTF2-like_dom_sf"/>
</dbReference>
<feature type="compositionally biased region" description="Basic and acidic residues" evidence="9">
    <location>
        <begin position="305"/>
        <end position="330"/>
    </location>
</feature>
<keyword evidence="3" id="KW-0689">Ribosomal protein</keyword>
<dbReference type="Gene3D" id="3.10.450.240">
    <property type="match status" value="1"/>
</dbReference>
<comment type="subcellular location">
    <subcellularLocation>
        <location evidence="1">Mitochondrion</location>
    </subcellularLocation>
</comment>
<evidence type="ECO:0000256" key="3">
    <source>
        <dbReference type="ARBA" id="ARBA00022980"/>
    </source>
</evidence>
<comment type="similarity">
    <text evidence="6">Belongs to the mitochondrion-specific ribosomal protein mL45 family.</text>
</comment>
<keyword evidence="5" id="KW-0687">Ribonucleoprotein</keyword>
<dbReference type="InterPro" id="IPR051975">
    <property type="entry name" value="mtLSU_mL45"/>
</dbReference>
<keyword evidence="2" id="KW-0809">Transit peptide</keyword>
<keyword evidence="12" id="KW-1185">Reference proteome</keyword>
<dbReference type="PANTHER" id="PTHR28554">
    <property type="entry name" value="39S RIBOSOMAL PROTEIN L45, MITOCHONDRIAL"/>
    <property type="match status" value="1"/>
</dbReference>
<dbReference type="FunFam" id="3.10.450.240:FF:000003">
    <property type="entry name" value="39S ribosomal protein L45, mitochondrial"/>
    <property type="match status" value="1"/>
</dbReference>
<evidence type="ECO:0000313" key="12">
    <source>
        <dbReference type="Proteomes" id="UP001142055"/>
    </source>
</evidence>
<evidence type="ECO:0000256" key="9">
    <source>
        <dbReference type="SAM" id="MobiDB-lite"/>
    </source>
</evidence>
<gene>
    <name evidence="11" type="ORF">RDWZM_009513</name>
</gene>
<dbReference type="OMA" id="DWAPPKD"/>
<organism evidence="11 12">
    <name type="scientific">Blomia tropicalis</name>
    <name type="common">Mite</name>
    <dbReference type="NCBI Taxonomy" id="40697"/>
    <lineage>
        <taxon>Eukaryota</taxon>
        <taxon>Metazoa</taxon>
        <taxon>Ecdysozoa</taxon>
        <taxon>Arthropoda</taxon>
        <taxon>Chelicerata</taxon>
        <taxon>Arachnida</taxon>
        <taxon>Acari</taxon>
        <taxon>Acariformes</taxon>
        <taxon>Sarcoptiformes</taxon>
        <taxon>Astigmata</taxon>
        <taxon>Glycyphagoidea</taxon>
        <taxon>Echimyopodidae</taxon>
        <taxon>Blomia</taxon>
    </lineage>
</organism>
<protein>
    <recommendedName>
        <fullName evidence="7">Large ribosomal subunit protein mL45</fullName>
    </recommendedName>
    <alternativeName>
        <fullName evidence="8">39S ribosomal protein L45, mitochondrial</fullName>
    </alternativeName>
</protein>
<evidence type="ECO:0000259" key="10">
    <source>
        <dbReference type="SMART" id="SM00978"/>
    </source>
</evidence>
<reference evidence="11" key="1">
    <citation type="submission" date="2022-12" db="EMBL/GenBank/DDBJ databases">
        <title>Genome assemblies of Blomia tropicalis.</title>
        <authorList>
            <person name="Cui Y."/>
        </authorList>
    </citation>
    <scope>NUCLEOTIDE SEQUENCE</scope>
    <source>
        <tissue evidence="11">Adult mites</tissue>
    </source>
</reference>
<dbReference type="Proteomes" id="UP001142055">
    <property type="component" value="Chromosome 3"/>
</dbReference>